<dbReference type="InParanoid" id="M7Y2C6"/>
<reference evidence="1" key="1">
    <citation type="submission" date="2013-01" db="EMBL/GenBank/DDBJ databases">
        <title>Genome assembly of Mariniradius saccharolyticus AK6.</title>
        <authorList>
            <person name="Vaidya B."/>
            <person name="Khatri I."/>
            <person name="Tanuku N.R.S."/>
            <person name="Subramanian S."/>
            <person name="Pinnaka A."/>
        </authorList>
    </citation>
    <scope>NUCLEOTIDE SEQUENCE [LARGE SCALE GENOMIC DNA]</scope>
    <source>
        <strain evidence="1">AK6</strain>
    </source>
</reference>
<protein>
    <submittedName>
        <fullName evidence="1">Uncharacterized protein</fullName>
    </submittedName>
</protein>
<sequence>MDFGYLPLFGLYRFASERQSAQSIFKIGNSIFYIYFNNE</sequence>
<evidence type="ECO:0000313" key="2">
    <source>
        <dbReference type="Proteomes" id="UP000010953"/>
    </source>
</evidence>
<gene>
    <name evidence="1" type="ORF">C943_03214</name>
</gene>
<proteinExistence type="predicted"/>
<dbReference type="STRING" id="1239962.C943_03214"/>
<dbReference type="EMBL" id="AMZY02000004">
    <property type="protein sequence ID" value="EMS34892.1"/>
    <property type="molecule type" value="Genomic_DNA"/>
</dbReference>
<organism evidence="1 2">
    <name type="scientific">Mariniradius saccharolyticus AK6</name>
    <dbReference type="NCBI Taxonomy" id="1239962"/>
    <lineage>
        <taxon>Bacteria</taxon>
        <taxon>Pseudomonadati</taxon>
        <taxon>Bacteroidota</taxon>
        <taxon>Cytophagia</taxon>
        <taxon>Cytophagales</taxon>
        <taxon>Cyclobacteriaceae</taxon>
        <taxon>Mariniradius</taxon>
    </lineage>
</organism>
<accession>M7Y2C6</accession>
<dbReference type="AlphaFoldDB" id="M7Y2C6"/>
<evidence type="ECO:0000313" key="1">
    <source>
        <dbReference type="EMBL" id="EMS34892.1"/>
    </source>
</evidence>
<comment type="caution">
    <text evidence="1">The sequence shown here is derived from an EMBL/GenBank/DDBJ whole genome shotgun (WGS) entry which is preliminary data.</text>
</comment>
<name>M7Y2C6_9BACT</name>
<dbReference type="Proteomes" id="UP000010953">
    <property type="component" value="Unassembled WGS sequence"/>
</dbReference>
<keyword evidence="2" id="KW-1185">Reference proteome</keyword>